<protein>
    <submittedName>
        <fullName evidence="1">Uncharacterized protein</fullName>
    </submittedName>
</protein>
<name>A0ACB9W7N3_CHAAC</name>
<organism evidence="1 2">
    <name type="scientific">Chaenocephalus aceratus</name>
    <name type="common">Blackfin icefish</name>
    <name type="synonym">Chaenichthys aceratus</name>
    <dbReference type="NCBI Taxonomy" id="36190"/>
    <lineage>
        <taxon>Eukaryota</taxon>
        <taxon>Metazoa</taxon>
        <taxon>Chordata</taxon>
        <taxon>Craniata</taxon>
        <taxon>Vertebrata</taxon>
        <taxon>Euteleostomi</taxon>
        <taxon>Actinopterygii</taxon>
        <taxon>Neopterygii</taxon>
        <taxon>Teleostei</taxon>
        <taxon>Neoteleostei</taxon>
        <taxon>Acanthomorphata</taxon>
        <taxon>Eupercaria</taxon>
        <taxon>Perciformes</taxon>
        <taxon>Notothenioidei</taxon>
        <taxon>Channichthyidae</taxon>
        <taxon>Chaenocephalus</taxon>
    </lineage>
</organism>
<dbReference type="Proteomes" id="UP001057452">
    <property type="component" value="Chromosome 17"/>
</dbReference>
<evidence type="ECO:0000313" key="2">
    <source>
        <dbReference type="Proteomes" id="UP001057452"/>
    </source>
</evidence>
<accession>A0ACB9W7N3</accession>
<sequence>MSFSFGISAGALKVALCLYKDSNDGTFVLLL</sequence>
<dbReference type="EMBL" id="CM043801">
    <property type="protein sequence ID" value="KAI4809020.1"/>
    <property type="molecule type" value="Genomic_DNA"/>
</dbReference>
<proteinExistence type="predicted"/>
<evidence type="ECO:0000313" key="1">
    <source>
        <dbReference type="EMBL" id="KAI4809020.1"/>
    </source>
</evidence>
<comment type="caution">
    <text evidence="1">The sequence shown here is derived from an EMBL/GenBank/DDBJ whole genome shotgun (WGS) entry which is preliminary data.</text>
</comment>
<reference evidence="1" key="1">
    <citation type="submission" date="2022-05" db="EMBL/GenBank/DDBJ databases">
        <title>Chromosome-level genome of Chaenocephalus aceratus.</title>
        <authorList>
            <person name="Park H."/>
        </authorList>
    </citation>
    <scope>NUCLEOTIDE SEQUENCE</scope>
    <source>
        <strain evidence="1">KU_202001</strain>
    </source>
</reference>
<keyword evidence="2" id="KW-1185">Reference proteome</keyword>
<gene>
    <name evidence="1" type="ORF">KUCAC02_017936</name>
</gene>